<comment type="caution">
    <text evidence="7">The sequence shown here is derived from an EMBL/GenBank/DDBJ whole genome shotgun (WGS) entry which is preliminary data.</text>
</comment>
<evidence type="ECO:0000256" key="3">
    <source>
        <dbReference type="ARBA" id="ARBA00023015"/>
    </source>
</evidence>
<accession>A0ABR4GLW8</accession>
<name>A0ABR4GLW8_9EURO</name>
<evidence type="ECO:0000313" key="7">
    <source>
        <dbReference type="EMBL" id="KAL2799922.1"/>
    </source>
</evidence>
<keyword evidence="6" id="KW-0539">Nucleus</keyword>
<evidence type="ECO:0000256" key="1">
    <source>
        <dbReference type="ARBA" id="ARBA00022723"/>
    </source>
</evidence>
<evidence type="ECO:0000256" key="4">
    <source>
        <dbReference type="ARBA" id="ARBA00023125"/>
    </source>
</evidence>
<keyword evidence="5" id="KW-0804">Transcription</keyword>
<keyword evidence="8" id="KW-1185">Reference proteome</keyword>
<gene>
    <name evidence="7" type="ORF">BJX66DRAFT_332548</name>
</gene>
<evidence type="ECO:0000256" key="2">
    <source>
        <dbReference type="ARBA" id="ARBA00022833"/>
    </source>
</evidence>
<keyword evidence="4" id="KW-0238">DNA-binding</keyword>
<protein>
    <recommendedName>
        <fullName evidence="9">Transcription factor domain-containing protein</fullName>
    </recommendedName>
</protein>
<dbReference type="EMBL" id="JBFTWV010000005">
    <property type="protein sequence ID" value="KAL2799922.1"/>
    <property type="molecule type" value="Genomic_DNA"/>
</dbReference>
<organism evidence="7 8">
    <name type="scientific">Aspergillus keveii</name>
    <dbReference type="NCBI Taxonomy" id="714993"/>
    <lineage>
        <taxon>Eukaryota</taxon>
        <taxon>Fungi</taxon>
        <taxon>Dikarya</taxon>
        <taxon>Ascomycota</taxon>
        <taxon>Pezizomycotina</taxon>
        <taxon>Eurotiomycetes</taxon>
        <taxon>Eurotiomycetidae</taxon>
        <taxon>Eurotiales</taxon>
        <taxon>Aspergillaceae</taxon>
        <taxon>Aspergillus</taxon>
        <taxon>Aspergillus subgen. Nidulantes</taxon>
    </lineage>
</organism>
<keyword evidence="3" id="KW-0805">Transcription regulation</keyword>
<dbReference type="InterPro" id="IPR052360">
    <property type="entry name" value="Transcr_Regulatory_Proteins"/>
</dbReference>
<dbReference type="PANTHER" id="PTHR36206:SF12">
    <property type="entry name" value="ASPERCRYPTIN BIOSYNTHESIS CLUSTER-SPECIFIC TRANSCRIPTION REGULATOR ATNN-RELATED"/>
    <property type="match status" value="1"/>
</dbReference>
<keyword evidence="1" id="KW-0479">Metal-binding</keyword>
<evidence type="ECO:0000256" key="5">
    <source>
        <dbReference type="ARBA" id="ARBA00023163"/>
    </source>
</evidence>
<evidence type="ECO:0000313" key="8">
    <source>
        <dbReference type="Proteomes" id="UP001610563"/>
    </source>
</evidence>
<dbReference type="Proteomes" id="UP001610563">
    <property type="component" value="Unassembled WGS sequence"/>
</dbReference>
<evidence type="ECO:0008006" key="9">
    <source>
        <dbReference type="Google" id="ProtNLM"/>
    </source>
</evidence>
<reference evidence="7 8" key="1">
    <citation type="submission" date="2024-07" db="EMBL/GenBank/DDBJ databases">
        <title>Section-level genome sequencing and comparative genomics of Aspergillus sections Usti and Cavernicolus.</title>
        <authorList>
            <consortium name="Lawrence Berkeley National Laboratory"/>
            <person name="Nybo J.L."/>
            <person name="Vesth T.C."/>
            <person name="Theobald S."/>
            <person name="Frisvad J.C."/>
            <person name="Larsen T.O."/>
            <person name="Kjaerboelling I."/>
            <person name="Rothschild-Mancinelli K."/>
            <person name="Lyhne E.K."/>
            <person name="Kogle M.E."/>
            <person name="Barry K."/>
            <person name="Clum A."/>
            <person name="Na H."/>
            <person name="Ledsgaard L."/>
            <person name="Lin J."/>
            <person name="Lipzen A."/>
            <person name="Kuo A."/>
            <person name="Riley R."/>
            <person name="Mondo S."/>
            <person name="Labutti K."/>
            <person name="Haridas S."/>
            <person name="Pangalinan J."/>
            <person name="Salamov A.A."/>
            <person name="Simmons B.A."/>
            <person name="Magnuson J.K."/>
            <person name="Chen J."/>
            <person name="Drula E."/>
            <person name="Henrissat B."/>
            <person name="Wiebenga A."/>
            <person name="Lubbers R.J."/>
            <person name="Gomes A.C."/>
            <person name="Makela M.R."/>
            <person name="Stajich J."/>
            <person name="Grigoriev I.V."/>
            <person name="Mortensen U.H."/>
            <person name="De Vries R.P."/>
            <person name="Baker S.E."/>
            <person name="Andersen M.R."/>
        </authorList>
    </citation>
    <scope>NUCLEOTIDE SEQUENCE [LARGE SCALE GENOMIC DNA]</scope>
    <source>
        <strain evidence="7 8">CBS 209.92</strain>
    </source>
</reference>
<proteinExistence type="predicted"/>
<dbReference type="PANTHER" id="PTHR36206">
    <property type="entry name" value="ASPERCRYPTIN BIOSYNTHESIS CLUSTER-SPECIFIC TRANSCRIPTION REGULATOR ATNN-RELATED"/>
    <property type="match status" value="1"/>
</dbReference>
<sequence length="232" mass="25965">MSVPRVQPPDANNEPSYLLTPIRTRALHYPSAKPLLIEAEIIHMEYFHLICAKEFALFFDLPLWEPLILRHTQYEAFLHHAALAIGALSRSQYHPPATNSTSMASQPSTATSFAIHHYGTAMHTLHNRLRGDYSVQNLQLAALASVVFSQIEFLLGIDSQLEVHLRAGYAVLCELGRCDGIRVVSTRHFDADARSTGGDILADTSRYNLLSNAILQLTAQVESFRRFRAARL</sequence>
<evidence type="ECO:0000256" key="6">
    <source>
        <dbReference type="ARBA" id="ARBA00023242"/>
    </source>
</evidence>
<keyword evidence="2" id="KW-0862">Zinc</keyword>